<sequence length="317" mass="35643">MKQVPYENNLLDCNKNLQLVKNAVKKNLGVSLPFLSDIAHHMVTPHNNQTRSLVLLQSASLFDDPDDDIIDIGSTLEYLHTASALHRNIKEPEKARRHLQQVQKLWGSEAGILLGDYLLSISFQILVKVGNLDVLECVSLATQNIARGQVLEVSEPPLTATPKHWRSVTRDKIAGLFGAGAQSAAYWGKSSEATASTLFDFGMHVGMAVQLKTELAAVEDEKLFQQKLKKQDLWSPLCFLLHDCMPPNESRELSDKLLNEFDVPEMFTKLGYLFKKYEVSEKVHSEAEVELREAKECLERLELDSAPLQPLTQYSMI</sequence>
<evidence type="ECO:0000256" key="2">
    <source>
        <dbReference type="ARBA" id="ARBA00006706"/>
    </source>
</evidence>
<keyword evidence="5" id="KW-0460">Magnesium</keyword>
<comment type="cofactor">
    <cofactor evidence="1">
        <name>Mg(2+)</name>
        <dbReference type="ChEBI" id="CHEBI:18420"/>
    </cofactor>
</comment>
<gene>
    <name evidence="6" type="ORF">METZ01_LOCUS34414</name>
</gene>
<dbReference type="GO" id="GO:0046872">
    <property type="term" value="F:metal ion binding"/>
    <property type="evidence" value="ECO:0007669"/>
    <property type="project" value="UniProtKB-KW"/>
</dbReference>
<evidence type="ECO:0000256" key="1">
    <source>
        <dbReference type="ARBA" id="ARBA00001946"/>
    </source>
</evidence>
<proteinExistence type="inferred from homology"/>
<comment type="similarity">
    <text evidence="2">Belongs to the FPP/GGPP synthase family.</text>
</comment>
<organism evidence="6">
    <name type="scientific">marine metagenome</name>
    <dbReference type="NCBI Taxonomy" id="408172"/>
    <lineage>
        <taxon>unclassified sequences</taxon>
        <taxon>metagenomes</taxon>
        <taxon>ecological metagenomes</taxon>
    </lineage>
</organism>
<name>A0A381QR37_9ZZZZ</name>
<dbReference type="GO" id="GO:0004659">
    <property type="term" value="F:prenyltransferase activity"/>
    <property type="evidence" value="ECO:0007669"/>
    <property type="project" value="InterPro"/>
</dbReference>
<evidence type="ECO:0000256" key="4">
    <source>
        <dbReference type="ARBA" id="ARBA00022723"/>
    </source>
</evidence>
<protein>
    <recommendedName>
        <fullName evidence="7">Polyprenyl synthetase</fullName>
    </recommendedName>
</protein>
<evidence type="ECO:0008006" key="7">
    <source>
        <dbReference type="Google" id="ProtNLM"/>
    </source>
</evidence>
<keyword evidence="3" id="KW-0808">Transferase</keyword>
<dbReference type="InterPro" id="IPR000092">
    <property type="entry name" value="Polyprenyl_synt"/>
</dbReference>
<dbReference type="AlphaFoldDB" id="A0A381QR37"/>
<keyword evidence="4" id="KW-0479">Metal-binding</keyword>
<dbReference type="InterPro" id="IPR008949">
    <property type="entry name" value="Isoprenoid_synthase_dom_sf"/>
</dbReference>
<evidence type="ECO:0000313" key="6">
    <source>
        <dbReference type="EMBL" id="SUZ81560.1"/>
    </source>
</evidence>
<dbReference type="Pfam" id="PF00348">
    <property type="entry name" value="polyprenyl_synt"/>
    <property type="match status" value="1"/>
</dbReference>
<dbReference type="EMBL" id="UINC01001472">
    <property type="protein sequence ID" value="SUZ81560.1"/>
    <property type="molecule type" value="Genomic_DNA"/>
</dbReference>
<dbReference type="PANTHER" id="PTHR12001">
    <property type="entry name" value="GERANYLGERANYL PYROPHOSPHATE SYNTHASE"/>
    <property type="match status" value="1"/>
</dbReference>
<evidence type="ECO:0000256" key="5">
    <source>
        <dbReference type="ARBA" id="ARBA00022842"/>
    </source>
</evidence>
<evidence type="ECO:0000256" key="3">
    <source>
        <dbReference type="ARBA" id="ARBA00022679"/>
    </source>
</evidence>
<dbReference type="Gene3D" id="1.10.600.10">
    <property type="entry name" value="Farnesyl Diphosphate Synthase"/>
    <property type="match status" value="1"/>
</dbReference>
<dbReference type="SUPFAM" id="SSF48576">
    <property type="entry name" value="Terpenoid synthases"/>
    <property type="match status" value="1"/>
</dbReference>
<accession>A0A381QR37</accession>
<dbReference type="GO" id="GO:0008299">
    <property type="term" value="P:isoprenoid biosynthetic process"/>
    <property type="evidence" value="ECO:0007669"/>
    <property type="project" value="InterPro"/>
</dbReference>
<reference evidence="6" key="1">
    <citation type="submission" date="2018-05" db="EMBL/GenBank/DDBJ databases">
        <authorList>
            <person name="Lanie J.A."/>
            <person name="Ng W.-L."/>
            <person name="Kazmierczak K.M."/>
            <person name="Andrzejewski T.M."/>
            <person name="Davidsen T.M."/>
            <person name="Wayne K.J."/>
            <person name="Tettelin H."/>
            <person name="Glass J.I."/>
            <person name="Rusch D."/>
            <person name="Podicherti R."/>
            <person name="Tsui H.-C.T."/>
            <person name="Winkler M.E."/>
        </authorList>
    </citation>
    <scope>NUCLEOTIDE SEQUENCE</scope>
</reference>
<dbReference type="PANTHER" id="PTHR12001:SF69">
    <property type="entry name" value="ALL TRANS-POLYPRENYL-DIPHOSPHATE SYNTHASE PDSS1"/>
    <property type="match status" value="1"/>
</dbReference>